<dbReference type="PATRIC" id="fig|28037.231.peg.794"/>
<dbReference type="RefSeq" id="WP_060805643.1">
    <property type="nucleotide sequence ID" value="NZ_JAJNSD010000020.1"/>
</dbReference>
<accession>A0A133S009</accession>
<feature type="coiled-coil region" evidence="4">
    <location>
        <begin position="591"/>
        <end position="632"/>
    </location>
</feature>
<gene>
    <name evidence="6" type="ORF">HMPREF3228_00798</name>
</gene>
<organism evidence="6 7">
    <name type="scientific">Streptococcus mitis</name>
    <dbReference type="NCBI Taxonomy" id="28037"/>
    <lineage>
        <taxon>Bacteria</taxon>
        <taxon>Bacillati</taxon>
        <taxon>Bacillota</taxon>
        <taxon>Bacilli</taxon>
        <taxon>Lactobacillales</taxon>
        <taxon>Streptococcaceae</taxon>
        <taxon>Streptococcus</taxon>
        <taxon>Streptococcus mitis group</taxon>
    </lineage>
</organism>
<comment type="subunit">
    <text evidence="2">Heterodimer of SbcC and SbcD.</text>
</comment>
<evidence type="ECO:0000256" key="1">
    <source>
        <dbReference type="ARBA" id="ARBA00006930"/>
    </source>
</evidence>
<dbReference type="PANTHER" id="PTHR32114:SF2">
    <property type="entry name" value="ABC TRANSPORTER ABCH.3"/>
    <property type="match status" value="1"/>
</dbReference>
<evidence type="ECO:0000259" key="5">
    <source>
        <dbReference type="Pfam" id="PF13476"/>
    </source>
</evidence>
<sequence>MIRLKQVTIKNFRNFQGEYEFDFTKNITIFLGDNGNGKSSIFDAIQWCITGKIDRFGENSAESWKNILINKDSSDCFVEILFSNELKLKRSVSRNSNITVSCKNRDDRVVRGEGNVKDCLNSAFVDSQNNNFDFQEALKSSLLAQDQVLNFIASDTPTQRYNVLSSILGMEEIAKIKQNLETVRRIIEKKVNEEDRIEKQITEEIENQKLKLETKYDIANINIEIANEFNFEDKQNEKDNLLKSKTQIEDKLNRFHSLNTIDGDIGNLSRLTEKIQGLESFLKNSQSERERIIKDLALNENSLEQNKKNIERVNQEMEIISQNGEKGEELKKIEKQLSSPELYELSFELEESIQEQIYNFNRLLDKYNYTLSRIGEYNQLLQNRESVPKSIDELRQKIKHKELEITNHQNNIIDLNSELLSNNSDNDIELLIEMVREASKFVNSHREFENNCPVCNQSVLNVSVHFDRRIAHLLQQSKITAERIGKHKRQTRELEEQVNNKQKEIGQLQFTISDLENQYSEIQRRLQSLEGHSLYVKEYFSLDPTQIDLSINNLKYNIEKRQQYLALKNKKGQIAQQLEEQSDVRFSGLNLEQLLKENRALTKKNDELSTLRKELMLKIEEQKITLDSLKRMDELIGEISKEYRFADNDNPSIVLTDLINDKVKKIDRLSQELRNHKNIIEYNTIKDDLLNKEESLRHVQKVKEKLDNKYKLVDKEINHINQKFSFSKIINSNKSIIQKYFNYLNPNVATYRNLHLNIDDNKNTLDIEIVNSNQTIKAANVLSSGQLNVLAISIFIAKNIGQNNSAIDFIAIDDPIQNMDDINQFSMIDVLGRLNKQLIFTTHDAKYVNLFLKKNELRLNNISVYYLNAEEDRYENILENN</sequence>
<dbReference type="InterPro" id="IPR027417">
    <property type="entry name" value="P-loop_NTPase"/>
</dbReference>
<evidence type="ECO:0000256" key="4">
    <source>
        <dbReference type="SAM" id="Coils"/>
    </source>
</evidence>
<evidence type="ECO:0000256" key="2">
    <source>
        <dbReference type="ARBA" id="ARBA00011322"/>
    </source>
</evidence>
<protein>
    <recommendedName>
        <fullName evidence="3">Nuclease SbcCD subunit C</fullName>
    </recommendedName>
</protein>
<dbReference type="EMBL" id="LRQR01000049">
    <property type="protein sequence ID" value="KXA61364.1"/>
    <property type="molecule type" value="Genomic_DNA"/>
</dbReference>
<proteinExistence type="inferred from homology"/>
<evidence type="ECO:0000313" key="6">
    <source>
        <dbReference type="EMBL" id="KXA61364.1"/>
    </source>
</evidence>
<feature type="coiled-coil region" evidence="4">
    <location>
        <begin position="173"/>
        <end position="207"/>
    </location>
</feature>
<dbReference type="PANTHER" id="PTHR32114">
    <property type="entry name" value="ABC TRANSPORTER ABCH.3"/>
    <property type="match status" value="1"/>
</dbReference>
<feature type="coiled-coil region" evidence="4">
    <location>
        <begin position="231"/>
        <end position="323"/>
    </location>
</feature>
<comment type="caution">
    <text evidence="6">The sequence shown here is derived from an EMBL/GenBank/DDBJ whole genome shotgun (WGS) entry which is preliminary data.</text>
</comment>
<dbReference type="AlphaFoldDB" id="A0A133S009"/>
<comment type="similarity">
    <text evidence="1">Belongs to the SMC family. SbcC subfamily.</text>
</comment>
<feature type="coiled-coil region" evidence="4">
    <location>
        <begin position="391"/>
        <end position="418"/>
    </location>
</feature>
<dbReference type="SUPFAM" id="SSF90257">
    <property type="entry name" value="Myosin rod fragments"/>
    <property type="match status" value="1"/>
</dbReference>
<keyword evidence="4" id="KW-0175">Coiled coil</keyword>
<name>A0A133S009_STRMT</name>
<feature type="coiled-coil region" evidence="4">
    <location>
        <begin position="484"/>
        <end position="532"/>
    </location>
</feature>
<dbReference type="SUPFAM" id="SSF52540">
    <property type="entry name" value="P-loop containing nucleoside triphosphate hydrolases"/>
    <property type="match status" value="1"/>
</dbReference>
<evidence type="ECO:0000313" key="7">
    <source>
        <dbReference type="Proteomes" id="UP000070065"/>
    </source>
</evidence>
<reference evidence="6 7" key="1">
    <citation type="submission" date="2016-01" db="EMBL/GenBank/DDBJ databases">
        <authorList>
            <person name="Oliw E.H."/>
        </authorList>
    </citation>
    <scope>NUCLEOTIDE SEQUENCE [LARGE SCALE GENOMIC DNA]</scope>
    <source>
        <strain evidence="6 7">CMW7705B</strain>
    </source>
</reference>
<dbReference type="Pfam" id="PF13476">
    <property type="entry name" value="AAA_23"/>
    <property type="match status" value="1"/>
</dbReference>
<dbReference type="Proteomes" id="UP000070065">
    <property type="component" value="Unassembled WGS sequence"/>
</dbReference>
<dbReference type="Gene3D" id="3.40.50.300">
    <property type="entry name" value="P-loop containing nucleotide triphosphate hydrolases"/>
    <property type="match status" value="2"/>
</dbReference>
<dbReference type="InterPro" id="IPR038729">
    <property type="entry name" value="Rad50/SbcC_AAA"/>
</dbReference>
<evidence type="ECO:0000256" key="3">
    <source>
        <dbReference type="ARBA" id="ARBA00013368"/>
    </source>
</evidence>
<feature type="domain" description="Rad50/SbcC-type AAA" evidence="5">
    <location>
        <begin position="6"/>
        <end position="216"/>
    </location>
</feature>